<dbReference type="EMBL" id="AMFJ01034344">
    <property type="protein sequence ID" value="EKD29599.1"/>
    <property type="molecule type" value="Genomic_DNA"/>
</dbReference>
<name>K1YWG6_9BACT</name>
<accession>K1YWG6</accession>
<dbReference type="InterPro" id="IPR013783">
    <property type="entry name" value="Ig-like_fold"/>
</dbReference>
<comment type="caution">
    <text evidence="1">The sequence shown here is derived from an EMBL/GenBank/DDBJ whole genome shotgun (WGS) entry which is preliminary data.</text>
</comment>
<organism evidence="1">
    <name type="scientific">uncultured bacterium</name>
    <name type="common">gcode 4</name>
    <dbReference type="NCBI Taxonomy" id="1234023"/>
    <lineage>
        <taxon>Bacteria</taxon>
        <taxon>environmental samples</taxon>
    </lineage>
</organism>
<proteinExistence type="predicted"/>
<reference evidence="1" key="1">
    <citation type="journal article" date="2012" name="Science">
        <title>Fermentation, hydrogen, and sulfur metabolism in multiple uncultivated bacterial phyla.</title>
        <authorList>
            <person name="Wrighton K.C."/>
            <person name="Thomas B.C."/>
            <person name="Sharon I."/>
            <person name="Miller C.S."/>
            <person name="Castelle C.J."/>
            <person name="VerBerkmoes N.C."/>
            <person name="Wilkins M.J."/>
            <person name="Hettich R.L."/>
            <person name="Lipton M.S."/>
            <person name="Williams K.H."/>
            <person name="Long P.E."/>
            <person name="Banfield J.F."/>
        </authorList>
    </citation>
    <scope>NUCLEOTIDE SEQUENCE [LARGE SCALE GENOMIC DNA]</scope>
</reference>
<sequence length="421" mass="45201">MVIKVLDKAGAIKTDYDGTIYVTVDNDSKATVPYADDGYTFKSADQGTITFSKGLSFTKEGKMKVTVIDAENDNLEGVASVTVTTSSDTTTVTKETVTITSPDNNSEIPGDSVNVTGATKKNSKIQIWLNGKQVGESQTSEDGTFIHELTNLDQEQNVLQVKLLDGTDTNIGESAKISFKISAGGPIFNTLTIKEGKKVTTGTLLNVEISAEAKLKEVTATLGESTGTFTETTDGVYNGTLTAPSATGSFQISVSLTNDLGKITIKEVAETIETTELPSLFKNIKSEVIAKKVIFTFGLETEPADLAKFKFQYGTDSGALTKESITFEKEKILTKSGSFSWYLQDLDPQTKYFRILGLDKAGKELSKMRASDIFEVDLSLAAASSCMVSNISWLQVTAGDGTTILSWDSAPDATSGYNVYK</sequence>
<dbReference type="Gene3D" id="2.60.40.10">
    <property type="entry name" value="Immunoglobulins"/>
    <property type="match status" value="1"/>
</dbReference>
<protein>
    <submittedName>
        <fullName evidence="1">Uncharacterized protein</fullName>
    </submittedName>
</protein>
<gene>
    <name evidence="1" type="ORF">ACD_78C00344G0001</name>
</gene>
<dbReference type="AlphaFoldDB" id="K1YWG6"/>
<evidence type="ECO:0000313" key="1">
    <source>
        <dbReference type="EMBL" id="EKD29599.1"/>
    </source>
</evidence>
<feature type="non-terminal residue" evidence="1">
    <location>
        <position position="421"/>
    </location>
</feature>